<gene>
    <name evidence="2" type="ORF">ILEXP_LOCUS49169</name>
</gene>
<proteinExistence type="predicted"/>
<name>A0ABC8UET2_9AQUA</name>
<dbReference type="InterPro" id="IPR044578">
    <property type="entry name" value="BIR6-like"/>
</dbReference>
<dbReference type="EMBL" id="CAUOFW020007442">
    <property type="protein sequence ID" value="CAK9179232.1"/>
    <property type="molecule type" value="Genomic_DNA"/>
</dbReference>
<dbReference type="PANTHER" id="PTHR47003:SF3">
    <property type="entry name" value="SMALL RIBOSOMAL SUBUNIT PROTEIN MS81 (RPPR8)"/>
    <property type="match status" value="1"/>
</dbReference>
<dbReference type="PANTHER" id="PTHR47003">
    <property type="entry name" value="OS01G0970900 PROTEIN"/>
    <property type="match status" value="1"/>
</dbReference>
<evidence type="ECO:0008006" key="4">
    <source>
        <dbReference type="Google" id="ProtNLM"/>
    </source>
</evidence>
<keyword evidence="1" id="KW-0677">Repeat</keyword>
<reference evidence="2 3" key="1">
    <citation type="submission" date="2024-02" db="EMBL/GenBank/DDBJ databases">
        <authorList>
            <person name="Vignale AGUSTIN F."/>
            <person name="Sosa J E."/>
            <person name="Modenutti C."/>
        </authorList>
    </citation>
    <scope>NUCLEOTIDE SEQUENCE [LARGE SCALE GENOMIC DNA]</scope>
</reference>
<dbReference type="AlphaFoldDB" id="A0ABC8UET2"/>
<sequence>MAFCFFSAATLELNLTFPGTCLSFLTLTSSPSFRYFSSSELAVEHKNADEVVLVTDIFSKGYETTDEMKVELESNNVVISHELVLKVLQDLNAAPEVAKSFFDWVSERENDRLSSKSYNLMLGMLGVNGFVNEFWDMVGIMKKKGYGVSKGTFSRVSEKFEKERMGSDLEKLKELYASGSVDNSIEKEDCVEKFWRVIHEMRGGGYEMEKGTYIKVLRQFVKRKMVKDAVDFYEFAMTGKTKPSVQDCTYLLRKIVASKELNMGLFMRVVRVFKDSGNVLTNSTIDAVLKSLTSVGRIGKCNKILKALEEGGLSACDPMKGKIAFQLSSRGKRLVINKASDCFHKMVDKEGASYAGYVLELLVNAYCRKNWAMDACKLLSDVVNEKELKPRHSTYKLLLSKLLVQGRFKEALNLLVLMKSQGYPTFLDPFIEYISKTGTTDDADKLLKTMTVKSFPATSVFLRAFEAYFKAGRHNEAQDFLLRCPEIHP</sequence>
<organism evidence="2 3">
    <name type="scientific">Ilex paraguariensis</name>
    <name type="common">yerba mate</name>
    <dbReference type="NCBI Taxonomy" id="185542"/>
    <lineage>
        <taxon>Eukaryota</taxon>
        <taxon>Viridiplantae</taxon>
        <taxon>Streptophyta</taxon>
        <taxon>Embryophyta</taxon>
        <taxon>Tracheophyta</taxon>
        <taxon>Spermatophyta</taxon>
        <taxon>Magnoliopsida</taxon>
        <taxon>eudicotyledons</taxon>
        <taxon>Gunneridae</taxon>
        <taxon>Pentapetalae</taxon>
        <taxon>asterids</taxon>
        <taxon>campanulids</taxon>
        <taxon>Aquifoliales</taxon>
        <taxon>Aquifoliaceae</taxon>
        <taxon>Ilex</taxon>
    </lineage>
</organism>
<dbReference type="Gene3D" id="1.25.40.10">
    <property type="entry name" value="Tetratricopeptide repeat domain"/>
    <property type="match status" value="2"/>
</dbReference>
<accession>A0ABC8UET2</accession>
<comment type="caution">
    <text evidence="2">The sequence shown here is derived from an EMBL/GenBank/DDBJ whole genome shotgun (WGS) entry which is preliminary data.</text>
</comment>
<dbReference type="Proteomes" id="UP001642360">
    <property type="component" value="Unassembled WGS sequence"/>
</dbReference>
<dbReference type="Pfam" id="PF01535">
    <property type="entry name" value="PPR"/>
    <property type="match status" value="2"/>
</dbReference>
<evidence type="ECO:0000313" key="3">
    <source>
        <dbReference type="Proteomes" id="UP001642360"/>
    </source>
</evidence>
<evidence type="ECO:0000313" key="2">
    <source>
        <dbReference type="EMBL" id="CAK9179232.1"/>
    </source>
</evidence>
<dbReference type="InterPro" id="IPR011990">
    <property type="entry name" value="TPR-like_helical_dom_sf"/>
</dbReference>
<dbReference type="InterPro" id="IPR002885">
    <property type="entry name" value="PPR_rpt"/>
</dbReference>
<protein>
    <recommendedName>
        <fullName evidence="4">Pentatricopeptide repeat-containing protein</fullName>
    </recommendedName>
</protein>
<evidence type="ECO:0000256" key="1">
    <source>
        <dbReference type="ARBA" id="ARBA00022737"/>
    </source>
</evidence>
<keyword evidence="3" id="KW-1185">Reference proteome</keyword>